<keyword evidence="10" id="KW-1185">Reference proteome</keyword>
<keyword evidence="9" id="KW-0067">ATP-binding</keyword>
<dbReference type="PANTHER" id="PTHR30572:SF4">
    <property type="entry name" value="ABC TRANSPORTER PERMEASE YTRF"/>
    <property type="match status" value="1"/>
</dbReference>
<dbReference type="GO" id="GO:0005524">
    <property type="term" value="F:ATP binding"/>
    <property type="evidence" value="ECO:0007669"/>
    <property type="project" value="UniProtKB-KW"/>
</dbReference>
<reference evidence="9 10" key="1">
    <citation type="journal article" date="2014" name="Genome Announc.">
        <title>Draft Genome Sequence of Cytophaga fermentans JCM 21142T, a Facultative Anaerobe Isolated from Marine Mud.</title>
        <authorList>
            <person name="Starns D."/>
            <person name="Oshima K."/>
            <person name="Suda W."/>
            <person name="Iino T."/>
            <person name="Yuki M."/>
            <person name="Inoue J."/>
            <person name="Kitamura K."/>
            <person name="Iida T."/>
            <person name="Darby A."/>
            <person name="Hattori M."/>
            <person name="Ohkuma M."/>
        </authorList>
    </citation>
    <scope>NUCLEOTIDE SEQUENCE [LARGE SCALE GENOMIC DNA]</scope>
    <source>
        <strain evidence="9 10">JCM 21142</strain>
    </source>
</reference>
<organism evidence="9 10">
    <name type="scientific">Saccharicrinis fermentans DSM 9555 = JCM 21142</name>
    <dbReference type="NCBI Taxonomy" id="869213"/>
    <lineage>
        <taxon>Bacteria</taxon>
        <taxon>Pseudomonadati</taxon>
        <taxon>Bacteroidota</taxon>
        <taxon>Bacteroidia</taxon>
        <taxon>Marinilabiliales</taxon>
        <taxon>Marinilabiliaceae</taxon>
        <taxon>Saccharicrinis</taxon>
    </lineage>
</organism>
<evidence type="ECO:0000259" key="8">
    <source>
        <dbReference type="Pfam" id="PF02687"/>
    </source>
</evidence>
<evidence type="ECO:0000313" key="10">
    <source>
        <dbReference type="Proteomes" id="UP000019402"/>
    </source>
</evidence>
<keyword evidence="4 7" id="KW-1133">Transmembrane helix</keyword>
<evidence type="ECO:0000256" key="7">
    <source>
        <dbReference type="SAM" id="Phobius"/>
    </source>
</evidence>
<keyword evidence="5 7" id="KW-0472">Membrane</keyword>
<comment type="subcellular location">
    <subcellularLocation>
        <location evidence="1">Cell membrane</location>
        <topology evidence="1">Multi-pass membrane protein</topology>
    </subcellularLocation>
</comment>
<feature type="transmembrane region" description="Helical" evidence="7">
    <location>
        <begin position="6"/>
        <end position="23"/>
    </location>
</feature>
<evidence type="ECO:0000256" key="6">
    <source>
        <dbReference type="ARBA" id="ARBA00038076"/>
    </source>
</evidence>
<dbReference type="PANTHER" id="PTHR30572">
    <property type="entry name" value="MEMBRANE COMPONENT OF TRANSPORTER-RELATED"/>
    <property type="match status" value="1"/>
</dbReference>
<dbReference type="eggNOG" id="COG0577">
    <property type="taxonomic scope" value="Bacteria"/>
</dbReference>
<feature type="transmembrane region" description="Helical" evidence="7">
    <location>
        <begin position="97"/>
        <end position="119"/>
    </location>
</feature>
<evidence type="ECO:0000256" key="3">
    <source>
        <dbReference type="ARBA" id="ARBA00022692"/>
    </source>
</evidence>
<dbReference type="InterPro" id="IPR050250">
    <property type="entry name" value="Macrolide_Exporter_MacB"/>
</dbReference>
<dbReference type="Proteomes" id="UP000019402">
    <property type="component" value="Unassembled WGS sequence"/>
</dbReference>
<comment type="similarity">
    <text evidence="6">Belongs to the ABC-4 integral membrane protein family.</text>
</comment>
<dbReference type="InterPro" id="IPR003838">
    <property type="entry name" value="ABC3_permease_C"/>
</dbReference>
<name>W7Y2A4_9BACT</name>
<proteinExistence type="inferred from homology"/>
<keyword evidence="2" id="KW-1003">Cell membrane</keyword>
<keyword evidence="9" id="KW-0547">Nucleotide-binding</keyword>
<evidence type="ECO:0000256" key="1">
    <source>
        <dbReference type="ARBA" id="ARBA00004651"/>
    </source>
</evidence>
<dbReference type="AlphaFoldDB" id="W7Y2A4"/>
<keyword evidence="3 7" id="KW-0812">Transmembrane</keyword>
<protein>
    <submittedName>
        <fullName evidence="9">Macrolide export ATP-binding/permease protein MacB</fullName>
    </submittedName>
</protein>
<feature type="transmembrane region" description="Helical" evidence="7">
    <location>
        <begin position="52"/>
        <end position="77"/>
    </location>
</feature>
<evidence type="ECO:0000256" key="2">
    <source>
        <dbReference type="ARBA" id="ARBA00022475"/>
    </source>
</evidence>
<evidence type="ECO:0000313" key="9">
    <source>
        <dbReference type="EMBL" id="GAF02067.1"/>
    </source>
</evidence>
<feature type="domain" description="ABC3 transporter permease C-terminal" evidence="8">
    <location>
        <begin position="9"/>
        <end position="129"/>
    </location>
</feature>
<evidence type="ECO:0000256" key="5">
    <source>
        <dbReference type="ARBA" id="ARBA00023136"/>
    </source>
</evidence>
<dbReference type="GO" id="GO:0022857">
    <property type="term" value="F:transmembrane transporter activity"/>
    <property type="evidence" value="ECO:0007669"/>
    <property type="project" value="TreeGrafter"/>
</dbReference>
<sequence length="136" mass="14467">MGGWSGNFVCGAIGISNIMLIIVRERTKEIGIQRAIGARPSIIIGQILTESVFLTTVAGFIGLAFGTFVLYIVDIAVDASRAAAPPDEESFFLNPEIGLPIALASLAMLIFVGFIAGLIPAMKAIRIKPIEALRHE</sequence>
<gene>
    <name evidence="9" type="ORF">JCM21142_1693</name>
</gene>
<accession>W7Y2A4</accession>
<evidence type="ECO:0000256" key="4">
    <source>
        <dbReference type="ARBA" id="ARBA00022989"/>
    </source>
</evidence>
<dbReference type="GO" id="GO:0005886">
    <property type="term" value="C:plasma membrane"/>
    <property type="evidence" value="ECO:0007669"/>
    <property type="project" value="UniProtKB-SubCell"/>
</dbReference>
<dbReference type="Pfam" id="PF02687">
    <property type="entry name" value="FtsX"/>
    <property type="match status" value="1"/>
</dbReference>
<dbReference type="EMBL" id="BAMD01000005">
    <property type="protein sequence ID" value="GAF02067.1"/>
    <property type="molecule type" value="Genomic_DNA"/>
</dbReference>
<comment type="caution">
    <text evidence="9">The sequence shown here is derived from an EMBL/GenBank/DDBJ whole genome shotgun (WGS) entry which is preliminary data.</text>
</comment>